<keyword evidence="2" id="KW-1185">Reference proteome</keyword>
<proteinExistence type="predicted"/>
<name>A0AAW1LAA7_POPJA</name>
<comment type="caution">
    <text evidence="1">The sequence shown here is derived from an EMBL/GenBank/DDBJ whole genome shotgun (WGS) entry which is preliminary data.</text>
</comment>
<accession>A0AAW1LAA7</accession>
<dbReference type="EMBL" id="JASPKY010000138">
    <property type="protein sequence ID" value="KAK9731040.1"/>
    <property type="molecule type" value="Genomic_DNA"/>
</dbReference>
<evidence type="ECO:0000313" key="2">
    <source>
        <dbReference type="Proteomes" id="UP001458880"/>
    </source>
</evidence>
<reference evidence="1 2" key="1">
    <citation type="journal article" date="2024" name="BMC Genomics">
        <title>De novo assembly and annotation of Popillia japonica's genome with initial clues to its potential as an invasive pest.</title>
        <authorList>
            <person name="Cucini C."/>
            <person name="Boschi S."/>
            <person name="Funari R."/>
            <person name="Cardaioli E."/>
            <person name="Iannotti N."/>
            <person name="Marturano G."/>
            <person name="Paoli F."/>
            <person name="Bruttini M."/>
            <person name="Carapelli A."/>
            <person name="Frati F."/>
            <person name="Nardi F."/>
        </authorList>
    </citation>
    <scope>NUCLEOTIDE SEQUENCE [LARGE SCALE GENOMIC DNA]</scope>
    <source>
        <strain evidence="1">DMR45628</strain>
    </source>
</reference>
<gene>
    <name evidence="1" type="ORF">QE152_g14013</name>
</gene>
<dbReference type="AlphaFoldDB" id="A0AAW1LAA7"/>
<evidence type="ECO:0000313" key="1">
    <source>
        <dbReference type="EMBL" id="KAK9731040.1"/>
    </source>
</evidence>
<organism evidence="1 2">
    <name type="scientific">Popillia japonica</name>
    <name type="common">Japanese beetle</name>
    <dbReference type="NCBI Taxonomy" id="7064"/>
    <lineage>
        <taxon>Eukaryota</taxon>
        <taxon>Metazoa</taxon>
        <taxon>Ecdysozoa</taxon>
        <taxon>Arthropoda</taxon>
        <taxon>Hexapoda</taxon>
        <taxon>Insecta</taxon>
        <taxon>Pterygota</taxon>
        <taxon>Neoptera</taxon>
        <taxon>Endopterygota</taxon>
        <taxon>Coleoptera</taxon>
        <taxon>Polyphaga</taxon>
        <taxon>Scarabaeiformia</taxon>
        <taxon>Scarabaeidae</taxon>
        <taxon>Rutelinae</taxon>
        <taxon>Popillia</taxon>
    </lineage>
</organism>
<protein>
    <submittedName>
        <fullName evidence="1">Uncharacterized protein</fullName>
    </submittedName>
</protein>
<sequence>MNKVVKIVDDLYGDDEFCELLESSSSSSCSSLESLSNRKSATHIMDYLNVIKEYSNKEFIKHFRLNRTTDYLIACIEAAHITSEERTGREKVTPEEAIYITLWYLSNTETFLSVTSNSSVLEQLPTGIDPSCEVSTEEQDEVALVLVDSTLNECGLL</sequence>
<dbReference type="Proteomes" id="UP001458880">
    <property type="component" value="Unassembled WGS sequence"/>
</dbReference>